<dbReference type="RefSeq" id="WP_115842731.1">
    <property type="nucleotide sequence ID" value="NZ_CP046603.1"/>
</dbReference>
<dbReference type="EMBL" id="QTJR01000007">
    <property type="protein sequence ID" value="RDY66810.1"/>
    <property type="molecule type" value="Genomic_DNA"/>
</dbReference>
<evidence type="ECO:0000313" key="2">
    <source>
        <dbReference type="Proteomes" id="UP000256829"/>
    </source>
</evidence>
<dbReference type="AlphaFoldDB" id="A0A3D8VBI4"/>
<keyword evidence="2" id="KW-1185">Reference proteome</keyword>
<evidence type="ECO:0000313" key="1">
    <source>
        <dbReference type="EMBL" id="RDY66810.1"/>
    </source>
</evidence>
<organism evidence="1 2">
    <name type="scientific">Lysobacter soli</name>
    <dbReference type="NCBI Taxonomy" id="453783"/>
    <lineage>
        <taxon>Bacteria</taxon>
        <taxon>Pseudomonadati</taxon>
        <taxon>Pseudomonadota</taxon>
        <taxon>Gammaproteobacteria</taxon>
        <taxon>Lysobacterales</taxon>
        <taxon>Lysobacteraceae</taxon>
        <taxon>Lysobacter</taxon>
    </lineage>
</organism>
<protein>
    <submittedName>
        <fullName evidence="1">Uncharacterized protein</fullName>
    </submittedName>
</protein>
<name>A0A3D8VBI4_9GAMM</name>
<gene>
    <name evidence="1" type="ORF">DX912_11905</name>
</gene>
<reference evidence="1 2" key="1">
    <citation type="submission" date="2018-08" db="EMBL/GenBank/DDBJ databases">
        <title>Lysobacter soli KCTC 22011, whole genome shotgun sequence.</title>
        <authorList>
            <person name="Zhang X."/>
            <person name="Feng G."/>
            <person name="Zhu H."/>
        </authorList>
    </citation>
    <scope>NUCLEOTIDE SEQUENCE [LARGE SCALE GENOMIC DNA]</scope>
    <source>
        <strain evidence="1 2">KCTC 22011</strain>
    </source>
</reference>
<proteinExistence type="predicted"/>
<dbReference type="OrthoDB" id="964821at2"/>
<dbReference type="Proteomes" id="UP000256829">
    <property type="component" value="Unassembled WGS sequence"/>
</dbReference>
<accession>A0A3D8VBI4</accession>
<comment type="caution">
    <text evidence="1">The sequence shown here is derived from an EMBL/GenBank/DDBJ whole genome shotgun (WGS) entry which is preliminary data.</text>
</comment>
<sequence>MGLISLLWGIVAMVWMVIALIPLLGWGNWLLIPFAAVGAIIAAIGIAFTSPGNRGRAKTGLVLNGIVIVVGIVRLGIGGGII</sequence>